<name>A0A9W6TIC0_9STRA</name>
<dbReference type="AlphaFoldDB" id="A0A9W6TIC0"/>
<proteinExistence type="predicted"/>
<reference evidence="1" key="1">
    <citation type="submission" date="2023-04" db="EMBL/GenBank/DDBJ databases">
        <title>Phytophthora lilii NBRC 32176.</title>
        <authorList>
            <person name="Ichikawa N."/>
            <person name="Sato H."/>
            <person name="Tonouchi N."/>
        </authorList>
    </citation>
    <scope>NUCLEOTIDE SEQUENCE</scope>
    <source>
        <strain evidence="1">NBRC 32176</strain>
    </source>
</reference>
<protein>
    <submittedName>
        <fullName evidence="1">Unnamed protein product</fullName>
    </submittedName>
</protein>
<accession>A0A9W6TIC0</accession>
<comment type="caution">
    <text evidence="1">The sequence shown here is derived from an EMBL/GenBank/DDBJ whole genome shotgun (WGS) entry which is preliminary data.</text>
</comment>
<evidence type="ECO:0000313" key="2">
    <source>
        <dbReference type="Proteomes" id="UP001165083"/>
    </source>
</evidence>
<dbReference type="EMBL" id="BSXW01000206">
    <property type="protein sequence ID" value="GMF14773.1"/>
    <property type="molecule type" value="Genomic_DNA"/>
</dbReference>
<keyword evidence="2" id="KW-1185">Reference proteome</keyword>
<gene>
    <name evidence="1" type="ORF">Plil01_000493300</name>
</gene>
<organism evidence="1 2">
    <name type="scientific">Phytophthora lilii</name>
    <dbReference type="NCBI Taxonomy" id="2077276"/>
    <lineage>
        <taxon>Eukaryota</taxon>
        <taxon>Sar</taxon>
        <taxon>Stramenopiles</taxon>
        <taxon>Oomycota</taxon>
        <taxon>Peronosporomycetes</taxon>
        <taxon>Peronosporales</taxon>
        <taxon>Peronosporaceae</taxon>
        <taxon>Phytophthora</taxon>
    </lineage>
</organism>
<sequence>MITFERCSVSRSVVDDQDASTHFDLGMVDPHCAIRIPELKLATIRDKEYHATLRYSAAGVCAHPSCKRQLGFGDY</sequence>
<dbReference type="Proteomes" id="UP001165083">
    <property type="component" value="Unassembled WGS sequence"/>
</dbReference>
<evidence type="ECO:0000313" key="1">
    <source>
        <dbReference type="EMBL" id="GMF14773.1"/>
    </source>
</evidence>